<sequence>MCPSKSISRNGNVLNMVIVIHNLYKPFLGPHEKLPECVHGCWRRYGSIDMEIDMEIAPSRLDRIWLMADGFDGFDVAEVRIFQRKVKTMALHTKKIHRLRSKLSKLSLLAPNFQSRACVLT</sequence>
<comment type="caution">
    <text evidence="1">The sequence shown here is derived from an EMBL/GenBank/DDBJ whole genome shotgun (WGS) entry which is preliminary data.</text>
</comment>
<dbReference type="EMBL" id="BSXU01012689">
    <property type="protein sequence ID" value="GME77751.1"/>
    <property type="molecule type" value="Genomic_DNA"/>
</dbReference>
<dbReference type="Proteomes" id="UP001165063">
    <property type="component" value="Unassembled WGS sequence"/>
</dbReference>
<organism evidence="1 2">
    <name type="scientific">Ambrosiozyma monospora</name>
    <name type="common">Yeast</name>
    <name type="synonym">Endomycopsis monosporus</name>
    <dbReference type="NCBI Taxonomy" id="43982"/>
    <lineage>
        <taxon>Eukaryota</taxon>
        <taxon>Fungi</taxon>
        <taxon>Dikarya</taxon>
        <taxon>Ascomycota</taxon>
        <taxon>Saccharomycotina</taxon>
        <taxon>Pichiomycetes</taxon>
        <taxon>Pichiales</taxon>
        <taxon>Pichiaceae</taxon>
        <taxon>Ambrosiozyma</taxon>
    </lineage>
</organism>
<protein>
    <submittedName>
        <fullName evidence="1">Unnamed protein product</fullName>
    </submittedName>
</protein>
<accession>A0A9W6T5P8</accession>
<dbReference type="AlphaFoldDB" id="A0A9W6T5P8"/>
<keyword evidence="2" id="KW-1185">Reference proteome</keyword>
<name>A0A9W6T5P8_AMBMO</name>
<reference evidence="1" key="1">
    <citation type="submission" date="2023-04" db="EMBL/GenBank/DDBJ databases">
        <title>Ambrosiozyma monospora NBRC 1965.</title>
        <authorList>
            <person name="Ichikawa N."/>
            <person name="Sato H."/>
            <person name="Tonouchi N."/>
        </authorList>
    </citation>
    <scope>NUCLEOTIDE SEQUENCE</scope>
    <source>
        <strain evidence="1">NBRC 1965</strain>
    </source>
</reference>
<proteinExistence type="predicted"/>
<evidence type="ECO:0000313" key="2">
    <source>
        <dbReference type="Proteomes" id="UP001165063"/>
    </source>
</evidence>
<evidence type="ECO:0000313" key="1">
    <source>
        <dbReference type="EMBL" id="GME77751.1"/>
    </source>
</evidence>
<gene>
    <name evidence="1" type="ORF">Amon01_000970300</name>
</gene>